<proteinExistence type="predicted"/>
<dbReference type="GeneID" id="66680972"/>
<gene>
    <name evidence="1" type="ORF">BAE39_03935</name>
</gene>
<comment type="caution">
    <text evidence="1">The sequence shown here is derived from an EMBL/GenBank/DDBJ whole genome shotgun (WGS) entry which is preliminary data.</text>
</comment>
<dbReference type="OrthoDB" id="7059163at2"/>
<accession>A0A1A5K3R4</accession>
<dbReference type="EMBL" id="LZTJ01000001">
    <property type="protein sequence ID" value="OBP82704.1"/>
    <property type="molecule type" value="Genomic_DNA"/>
</dbReference>
<dbReference type="InterPro" id="IPR014710">
    <property type="entry name" value="RmlC-like_jellyroll"/>
</dbReference>
<dbReference type="Proteomes" id="UP000093748">
    <property type="component" value="Unassembled WGS sequence"/>
</dbReference>
<protein>
    <submittedName>
        <fullName evidence="1">Autotransporter</fullName>
    </submittedName>
</protein>
<organism evidence="1 2">
    <name type="scientific">Rhizobium loti</name>
    <name type="common">Mesorhizobium loti</name>
    <dbReference type="NCBI Taxonomy" id="381"/>
    <lineage>
        <taxon>Bacteria</taxon>
        <taxon>Pseudomonadati</taxon>
        <taxon>Pseudomonadota</taxon>
        <taxon>Alphaproteobacteria</taxon>
        <taxon>Hyphomicrobiales</taxon>
        <taxon>Phyllobacteriaceae</taxon>
        <taxon>Mesorhizobium</taxon>
    </lineage>
</organism>
<name>A0A1A5K3R4_RHILI</name>
<dbReference type="Gene3D" id="2.60.120.10">
    <property type="entry name" value="Jelly Rolls"/>
    <property type="match status" value="1"/>
</dbReference>
<reference evidence="2" key="1">
    <citation type="submission" date="2016-06" db="EMBL/GenBank/DDBJ databases">
        <title>NZP2037 Pacbio-Illumina hybrid assembly.</title>
        <authorList>
            <person name="Ramsay J.P."/>
        </authorList>
    </citation>
    <scope>NUCLEOTIDE SEQUENCE [LARGE SCALE GENOMIC DNA]</scope>
    <source>
        <strain evidence="2">R7ANS::ICEMlSym2042</strain>
    </source>
</reference>
<dbReference type="AlphaFoldDB" id="A0A1A5K3R4"/>
<dbReference type="SUPFAM" id="SSF51182">
    <property type="entry name" value="RmlC-like cupins"/>
    <property type="match status" value="1"/>
</dbReference>
<evidence type="ECO:0000313" key="2">
    <source>
        <dbReference type="Proteomes" id="UP000093748"/>
    </source>
</evidence>
<evidence type="ECO:0000313" key="1">
    <source>
        <dbReference type="EMBL" id="OBP82704.1"/>
    </source>
</evidence>
<dbReference type="RefSeq" id="WP_032932444.1">
    <property type="nucleotide sequence ID" value="NZ_LZTH01000034.1"/>
</dbReference>
<dbReference type="InterPro" id="IPR011051">
    <property type="entry name" value="RmlC_Cupin_sf"/>
</dbReference>
<sequence length="178" mass="19356">MPLSADSLLYPAIKDIVNAAAGANPFEEVKAVLGDYTNRFHGLGGLVHEEDDDELLLHASPQLTIYHITLSPGVQYPPHNHLMDALVGIYWGGETNFIYPLAGEEVDEPERQDFAAPALVHMSANTIHSVANTGSARSGALHVYLGDLPGTDRQLWSLADNRPEPFDNARYMAGARPI</sequence>